<keyword evidence="6 9" id="KW-0472">Membrane</keyword>
<dbReference type="GO" id="GO:0005886">
    <property type="term" value="C:plasma membrane"/>
    <property type="evidence" value="ECO:0007669"/>
    <property type="project" value="UniProtKB-SubCell"/>
</dbReference>
<organism evidence="11 12">
    <name type="scientific">Mastigocoleus testarum BC008</name>
    <dbReference type="NCBI Taxonomy" id="371196"/>
    <lineage>
        <taxon>Bacteria</taxon>
        <taxon>Bacillati</taxon>
        <taxon>Cyanobacteriota</taxon>
        <taxon>Cyanophyceae</taxon>
        <taxon>Nostocales</taxon>
        <taxon>Hapalosiphonaceae</taxon>
        <taxon>Mastigocoleus</taxon>
    </lineage>
</organism>
<reference evidence="11 12" key="1">
    <citation type="journal article" date="2015" name="Genome Announc.">
        <title>Draft Genome of the Euendolithic (true boring) Cyanobacterium Mastigocoleus testarum strain BC008.</title>
        <authorList>
            <person name="Guida B.S."/>
            <person name="Garcia-Pichel F."/>
        </authorList>
    </citation>
    <scope>NUCLEOTIDE SEQUENCE [LARGE SCALE GENOMIC DNA]</scope>
    <source>
        <strain evidence="11 12">BC008</strain>
    </source>
</reference>
<evidence type="ECO:0000256" key="5">
    <source>
        <dbReference type="ARBA" id="ARBA00022989"/>
    </source>
</evidence>
<keyword evidence="3" id="KW-1003">Cell membrane</keyword>
<evidence type="ECO:0000313" key="11">
    <source>
        <dbReference type="EMBL" id="KST67863.1"/>
    </source>
</evidence>
<keyword evidence="7" id="KW-0175">Coiled coil</keyword>
<keyword evidence="12" id="KW-1185">Reference proteome</keyword>
<feature type="compositionally biased region" description="Low complexity" evidence="8">
    <location>
        <begin position="310"/>
        <end position="324"/>
    </location>
</feature>
<dbReference type="Proteomes" id="UP000053372">
    <property type="component" value="Unassembled WGS sequence"/>
</dbReference>
<feature type="transmembrane region" description="Helical" evidence="9">
    <location>
        <begin position="514"/>
        <end position="531"/>
    </location>
</feature>
<dbReference type="AlphaFoldDB" id="A0A0V7ZU31"/>
<feature type="transmembrane region" description="Helical" evidence="9">
    <location>
        <begin position="333"/>
        <end position="354"/>
    </location>
</feature>
<dbReference type="EMBL" id="LMTZ01000084">
    <property type="protein sequence ID" value="KST67863.1"/>
    <property type="molecule type" value="Genomic_DNA"/>
</dbReference>
<evidence type="ECO:0000256" key="2">
    <source>
        <dbReference type="ARBA" id="ARBA00007362"/>
    </source>
</evidence>
<dbReference type="SUPFAM" id="SSF103481">
    <property type="entry name" value="Multidrug resistance efflux transporter EmrE"/>
    <property type="match status" value="2"/>
</dbReference>
<dbReference type="OrthoDB" id="517612at2"/>
<feature type="transmembrane region" description="Helical" evidence="9">
    <location>
        <begin position="456"/>
        <end position="477"/>
    </location>
</feature>
<evidence type="ECO:0000256" key="1">
    <source>
        <dbReference type="ARBA" id="ARBA00004651"/>
    </source>
</evidence>
<evidence type="ECO:0000256" key="6">
    <source>
        <dbReference type="ARBA" id="ARBA00023136"/>
    </source>
</evidence>
<comment type="subcellular location">
    <subcellularLocation>
        <location evidence="1">Cell membrane</location>
        <topology evidence="1">Multi-pass membrane protein</topology>
    </subcellularLocation>
</comment>
<protein>
    <recommendedName>
        <fullName evidence="10">EamA domain-containing protein</fullName>
    </recommendedName>
</protein>
<feature type="transmembrane region" description="Helical" evidence="9">
    <location>
        <begin position="428"/>
        <end position="450"/>
    </location>
</feature>
<accession>A0A0V7ZU31</accession>
<dbReference type="RefSeq" id="WP_027845571.1">
    <property type="nucleotide sequence ID" value="NZ_LMTZ01000084.1"/>
</dbReference>
<evidence type="ECO:0000313" key="12">
    <source>
        <dbReference type="Proteomes" id="UP000053372"/>
    </source>
</evidence>
<name>A0A0V7ZU31_9CYAN</name>
<dbReference type="Pfam" id="PF00892">
    <property type="entry name" value="EamA"/>
    <property type="match status" value="1"/>
</dbReference>
<dbReference type="PANTHER" id="PTHR42920:SF5">
    <property type="entry name" value="EAMA DOMAIN-CONTAINING PROTEIN"/>
    <property type="match status" value="1"/>
</dbReference>
<comment type="caution">
    <text evidence="11">The sequence shown here is derived from an EMBL/GenBank/DDBJ whole genome shotgun (WGS) entry which is preliminary data.</text>
</comment>
<evidence type="ECO:0000256" key="4">
    <source>
        <dbReference type="ARBA" id="ARBA00022692"/>
    </source>
</evidence>
<sequence length="666" mass="72889">MGRFERRPKNPRSNGDPSTAAQTALKAVTEDLQVIQRNLLKSLREDIKRLEREKIRLADDIRRLQEEKEQLQQGRDLGEIQALVRQVAQVLANHLSTQLQSSLESLANRASGIPSGSESNLQSNLQLNAAEFEQSNAQLLDALEGALTVSLSSLQQEINNYQSSISQQLSRMYNRQQQGEVILTELVERLRAELEGVTEDNLTLEASSPPIEPTPSELKPTEEEESPFEIHPNSGIYNRSGDTKLQNDLSPEANVTPIPAKSIPAREVSPQEIITPPPQSERSESLISTSTDSLPAITPSAPPQIRRDNTPQGRSTRQTTQTTKQLITSRTGLILIFLSSLVSALYNLTIKIIVQPNSEIFGVLDMESLIAPTLGNSMLLLMLRMLVVVPLMFVLAPILHPRVWQDLQNLIKSFRGKASAGRKNSKRLLILSIVSGSFLFLSQVLTYIALGQIPTGMATSLIFIYPVVSGLLSWFLFRDRPSRFRVGAMCTIGLGELLLLVAGLGIGIENVTNGSSAAFGAGIAFAFYIIFTRICAAKLHPISFTAINFCTMLVLSFIGLIIPLPVDWGLEVNQTNLFDLILISFALGVMTILGYLLNNFGVRKLGATRAGVFGAIVPVLTVICAGIIIQEELGIIQIIGVLLITFGVAAFSLDKIKSQPATPRSR</sequence>
<proteinExistence type="inferred from homology"/>
<evidence type="ECO:0000259" key="10">
    <source>
        <dbReference type="Pfam" id="PF00892"/>
    </source>
</evidence>
<evidence type="ECO:0000256" key="9">
    <source>
        <dbReference type="SAM" id="Phobius"/>
    </source>
</evidence>
<feature type="transmembrane region" description="Helical" evidence="9">
    <location>
        <begin position="484"/>
        <end position="508"/>
    </location>
</feature>
<dbReference type="InterPro" id="IPR037185">
    <property type="entry name" value="EmrE-like"/>
</dbReference>
<evidence type="ECO:0000256" key="8">
    <source>
        <dbReference type="SAM" id="MobiDB-lite"/>
    </source>
</evidence>
<evidence type="ECO:0000256" key="3">
    <source>
        <dbReference type="ARBA" id="ARBA00022475"/>
    </source>
</evidence>
<evidence type="ECO:0000256" key="7">
    <source>
        <dbReference type="SAM" id="Coils"/>
    </source>
</evidence>
<feature type="region of interest" description="Disordered" evidence="8">
    <location>
        <begin position="198"/>
        <end position="324"/>
    </location>
</feature>
<keyword evidence="4 9" id="KW-0812">Transmembrane</keyword>
<feature type="transmembrane region" description="Helical" evidence="9">
    <location>
        <begin position="635"/>
        <end position="656"/>
    </location>
</feature>
<dbReference type="InterPro" id="IPR051258">
    <property type="entry name" value="Diverse_Substrate_Transporter"/>
</dbReference>
<gene>
    <name evidence="11" type="ORF">BC008_31230</name>
</gene>
<dbReference type="PANTHER" id="PTHR42920">
    <property type="entry name" value="OS03G0707200 PROTEIN-RELATED"/>
    <property type="match status" value="1"/>
</dbReference>
<feature type="transmembrane region" description="Helical" evidence="9">
    <location>
        <begin position="374"/>
        <end position="399"/>
    </location>
</feature>
<feature type="domain" description="EamA" evidence="10">
    <location>
        <begin position="514"/>
        <end position="651"/>
    </location>
</feature>
<feature type="transmembrane region" description="Helical" evidence="9">
    <location>
        <begin position="543"/>
        <end position="565"/>
    </location>
</feature>
<dbReference type="InterPro" id="IPR000620">
    <property type="entry name" value="EamA_dom"/>
</dbReference>
<feature type="transmembrane region" description="Helical" evidence="9">
    <location>
        <begin position="610"/>
        <end position="629"/>
    </location>
</feature>
<comment type="similarity">
    <text evidence="2">Belongs to the EamA transporter family.</text>
</comment>
<keyword evidence="5 9" id="KW-1133">Transmembrane helix</keyword>
<feature type="transmembrane region" description="Helical" evidence="9">
    <location>
        <begin position="577"/>
        <end position="598"/>
    </location>
</feature>
<feature type="coiled-coil region" evidence="7">
    <location>
        <begin position="33"/>
        <end position="81"/>
    </location>
</feature>